<dbReference type="RefSeq" id="WP_249701906.1">
    <property type="nucleotide sequence ID" value="NZ_JAMFLX010000058.1"/>
</dbReference>
<comment type="caution">
    <text evidence="1">The sequence shown here is derived from an EMBL/GenBank/DDBJ whole genome shotgun (WGS) entry which is preliminary data.</text>
</comment>
<reference evidence="1 2" key="1">
    <citation type="submission" date="2022-05" db="EMBL/GenBank/DDBJ databases">
        <authorList>
            <person name="Park J.-S."/>
        </authorList>
    </citation>
    <scope>NUCLEOTIDE SEQUENCE [LARGE SCALE GENOMIC DNA]</scope>
    <source>
        <strain evidence="1 2">2012CJ34-2</strain>
    </source>
</reference>
<keyword evidence="2" id="KW-1185">Reference proteome</keyword>
<proteinExistence type="predicted"/>
<dbReference type="Proteomes" id="UP001203338">
    <property type="component" value="Unassembled WGS sequence"/>
</dbReference>
<dbReference type="EMBL" id="JAMFLX010000058">
    <property type="protein sequence ID" value="MCL6272217.1"/>
    <property type="molecule type" value="Genomic_DNA"/>
</dbReference>
<evidence type="ECO:0000313" key="2">
    <source>
        <dbReference type="Proteomes" id="UP001203338"/>
    </source>
</evidence>
<organism evidence="1 2">
    <name type="scientific">Parendozoicomonas callyspongiae</name>
    <dbReference type="NCBI Taxonomy" id="2942213"/>
    <lineage>
        <taxon>Bacteria</taxon>
        <taxon>Pseudomonadati</taxon>
        <taxon>Pseudomonadota</taxon>
        <taxon>Gammaproteobacteria</taxon>
        <taxon>Oceanospirillales</taxon>
        <taxon>Endozoicomonadaceae</taxon>
        <taxon>Parendozoicomonas</taxon>
    </lineage>
</organism>
<accession>A0ABT0PLF4</accession>
<evidence type="ECO:0000313" key="1">
    <source>
        <dbReference type="EMBL" id="MCL6272217.1"/>
    </source>
</evidence>
<feature type="non-terminal residue" evidence="1">
    <location>
        <position position="91"/>
    </location>
</feature>
<sequence length="91" mass="10051">MKMKALTQTQEKVLKLGHDKGNFTAQDLPINGGARKMVIDSLLNRKLIKPINRNGRWFDYALTPAGRQAVGVEAFALPEKTGKAKNETRSG</sequence>
<gene>
    <name evidence="1" type="ORF">M3P05_20045</name>
</gene>
<protein>
    <submittedName>
        <fullName evidence="1">Uncharacterized protein</fullName>
    </submittedName>
</protein>
<name>A0ABT0PLF4_9GAMM</name>